<dbReference type="InterPro" id="IPR050626">
    <property type="entry name" value="Peptidase_M16"/>
</dbReference>
<organism evidence="11 12">
    <name type="scientific">Campylobacter canadensis</name>
    <dbReference type="NCBI Taxonomy" id="449520"/>
    <lineage>
        <taxon>Bacteria</taxon>
        <taxon>Pseudomonadati</taxon>
        <taxon>Campylobacterota</taxon>
        <taxon>Epsilonproteobacteria</taxon>
        <taxon>Campylobacterales</taxon>
        <taxon>Campylobacteraceae</taxon>
        <taxon>Campylobacter</taxon>
    </lineage>
</organism>
<feature type="domain" description="Peptidase M16 N-terminal" evidence="9">
    <location>
        <begin position="22"/>
        <end position="137"/>
    </location>
</feature>
<sequence>MKYKNLKLENGLTIYAIDFEDSSNVASVNVFYKVGSKDEYMPKSGIAHFLEHLSFKSTKKHKAGEFDAILKSFGASNNACTSFDYTQYYALSKSDKIEKILSLYADMMDLLEFKEEEFYSERDVICEEERLRVKNDPFGKAYFTLYNNAFINHPYHWTPIGFSDDIANLSIEDVRQFYNTFYAPNNAYVVICGDIDIDYCLKITKELFKDKKSKEIPTKNVDTSYSNYSKKIELDYKESNTNILLQGYKLPSINSKDVIYMSALATFLNMPKMSKIQNDLLDKKRIFSEIEFYSSLNKFDNLFIAIACNQEAIKEKDTELLYKYLKNIKLNKNDILCINNHFNLKINEVKSNCSSFAKHFGMYLCLDRLDIFEEFLSSFCYDLAYFNDIISKYFVDNNLTQVLLRRQDEK</sequence>
<dbReference type="PANTHER" id="PTHR43690">
    <property type="entry name" value="NARDILYSIN"/>
    <property type="match status" value="1"/>
</dbReference>
<dbReference type="EMBL" id="JACGBB010000006">
    <property type="protein sequence ID" value="MBZ7987244.1"/>
    <property type="molecule type" value="Genomic_DNA"/>
</dbReference>
<comment type="caution">
    <text evidence="11">The sequence shown here is derived from an EMBL/GenBank/DDBJ whole genome shotgun (WGS) entry which is preliminary data.</text>
</comment>
<keyword evidence="12" id="KW-1185">Reference proteome</keyword>
<keyword evidence="6" id="KW-0862">Zinc</keyword>
<dbReference type="Gene3D" id="3.30.830.10">
    <property type="entry name" value="Metalloenzyme, LuxS/M16 peptidase-like"/>
    <property type="match status" value="2"/>
</dbReference>
<dbReference type="Pfam" id="PF05193">
    <property type="entry name" value="Peptidase_M16_C"/>
    <property type="match status" value="1"/>
</dbReference>
<dbReference type="Pfam" id="PF00675">
    <property type="entry name" value="Peptidase_M16"/>
    <property type="match status" value="1"/>
</dbReference>
<proteinExistence type="inferred from homology"/>
<dbReference type="SUPFAM" id="SSF63411">
    <property type="entry name" value="LuxS/MPP-like metallohydrolase"/>
    <property type="match status" value="1"/>
</dbReference>
<comment type="similarity">
    <text evidence="2 8">Belongs to the peptidase M16 family.</text>
</comment>
<evidence type="ECO:0000256" key="1">
    <source>
        <dbReference type="ARBA" id="ARBA00001947"/>
    </source>
</evidence>
<keyword evidence="7" id="KW-0482">Metalloprotease</keyword>
<dbReference type="InterPro" id="IPR011765">
    <property type="entry name" value="Pept_M16_N"/>
</dbReference>
<dbReference type="InterPro" id="IPR011249">
    <property type="entry name" value="Metalloenz_LuxS/M16"/>
</dbReference>
<dbReference type="InterPro" id="IPR007863">
    <property type="entry name" value="Peptidase_M16_C"/>
</dbReference>
<dbReference type="InterPro" id="IPR001431">
    <property type="entry name" value="Pept_M16_Zn_BS"/>
</dbReference>
<dbReference type="PANTHER" id="PTHR43690:SF17">
    <property type="entry name" value="PROTEIN YHJJ"/>
    <property type="match status" value="1"/>
</dbReference>
<keyword evidence="4" id="KW-0479">Metal-binding</keyword>
<evidence type="ECO:0000256" key="4">
    <source>
        <dbReference type="ARBA" id="ARBA00022723"/>
    </source>
</evidence>
<name>A0ABS7WT72_9BACT</name>
<accession>A0ABS7WT72</accession>
<evidence type="ECO:0000256" key="2">
    <source>
        <dbReference type="ARBA" id="ARBA00007261"/>
    </source>
</evidence>
<dbReference type="Proteomes" id="UP000786183">
    <property type="component" value="Unassembled WGS sequence"/>
</dbReference>
<evidence type="ECO:0000259" key="9">
    <source>
        <dbReference type="Pfam" id="PF00675"/>
    </source>
</evidence>
<comment type="cofactor">
    <cofactor evidence="1">
        <name>Zn(2+)</name>
        <dbReference type="ChEBI" id="CHEBI:29105"/>
    </cofactor>
</comment>
<evidence type="ECO:0000256" key="7">
    <source>
        <dbReference type="ARBA" id="ARBA00023049"/>
    </source>
</evidence>
<evidence type="ECO:0000259" key="10">
    <source>
        <dbReference type="Pfam" id="PF05193"/>
    </source>
</evidence>
<gene>
    <name evidence="11" type="ORF">AVCANL283_03835</name>
</gene>
<evidence type="ECO:0000256" key="6">
    <source>
        <dbReference type="ARBA" id="ARBA00022833"/>
    </source>
</evidence>
<protein>
    <submittedName>
        <fullName evidence="11">Insulinase family protein</fullName>
    </submittedName>
</protein>
<keyword evidence="5" id="KW-0378">Hydrolase</keyword>
<dbReference type="PROSITE" id="PS00143">
    <property type="entry name" value="INSULINASE"/>
    <property type="match status" value="1"/>
</dbReference>
<evidence type="ECO:0000256" key="3">
    <source>
        <dbReference type="ARBA" id="ARBA00022670"/>
    </source>
</evidence>
<keyword evidence="3" id="KW-0645">Protease</keyword>
<evidence type="ECO:0000313" key="11">
    <source>
        <dbReference type="EMBL" id="MBZ7987244.1"/>
    </source>
</evidence>
<reference evidence="11 12" key="1">
    <citation type="submission" date="2020-07" db="EMBL/GenBank/DDBJ databases">
        <title>Transfer of Campylobacter canadensis to the novel genus Avispirillum gen. nov., that also includes two novel species recovered from migratory waterfowl: Avispirillum anseris sp. nov. and Avispirillum brantae sp. nov.</title>
        <authorList>
            <person name="Miller W.G."/>
            <person name="Chapman M.H."/>
            <person name="Yee E."/>
            <person name="Inglis G.D."/>
        </authorList>
    </citation>
    <scope>NUCLEOTIDE SEQUENCE [LARGE SCALE GENOMIC DNA]</scope>
    <source>
        <strain evidence="11 12">L283</strain>
    </source>
</reference>
<feature type="domain" description="Peptidase M16 C-terminal" evidence="10">
    <location>
        <begin position="168"/>
        <end position="331"/>
    </location>
</feature>
<evidence type="ECO:0000256" key="5">
    <source>
        <dbReference type="ARBA" id="ARBA00022801"/>
    </source>
</evidence>
<evidence type="ECO:0000313" key="12">
    <source>
        <dbReference type="Proteomes" id="UP000786183"/>
    </source>
</evidence>
<evidence type="ECO:0000256" key="8">
    <source>
        <dbReference type="RuleBase" id="RU004447"/>
    </source>
</evidence>
<dbReference type="RefSeq" id="WP_224325277.1">
    <property type="nucleotide sequence ID" value="NZ_JACGBB010000006.1"/>
</dbReference>